<dbReference type="InterPro" id="IPR036388">
    <property type="entry name" value="WH-like_DNA-bd_sf"/>
</dbReference>
<reference evidence="2 3" key="1">
    <citation type="submission" date="2017-08" db="EMBL/GenBank/DDBJ databases">
        <title>Complete Genome Sequence of Bacillus kochii Oregon-R-modENCODE STRAIN BDGP4, isolated from Drosophila melanogaster gut.</title>
        <authorList>
            <person name="Wan K.H."/>
            <person name="Yu C."/>
            <person name="Park S."/>
            <person name="Hammonds A.S."/>
            <person name="Booth B.W."/>
            <person name="Celniker S.E."/>
        </authorList>
    </citation>
    <scope>NUCLEOTIDE SEQUENCE [LARGE SCALE GENOMIC DNA]</scope>
    <source>
        <strain evidence="2 3">BDGP4</strain>
    </source>
</reference>
<dbReference type="EMBL" id="CP022983">
    <property type="protein sequence ID" value="ASV70034.1"/>
    <property type="molecule type" value="Genomic_DNA"/>
</dbReference>
<dbReference type="InterPro" id="IPR014284">
    <property type="entry name" value="RNA_pol_sigma-70_dom"/>
</dbReference>
<gene>
    <name evidence="2" type="ORF">CKF48_13350</name>
</gene>
<dbReference type="Pfam" id="PF04542">
    <property type="entry name" value="Sigma70_r2"/>
    <property type="match status" value="1"/>
</dbReference>
<dbReference type="SUPFAM" id="SSF88659">
    <property type="entry name" value="Sigma3 and sigma4 domains of RNA polymerase sigma factors"/>
    <property type="match status" value="1"/>
</dbReference>
<evidence type="ECO:0000259" key="1">
    <source>
        <dbReference type="Pfam" id="PF04542"/>
    </source>
</evidence>
<dbReference type="NCBIfam" id="TIGR02937">
    <property type="entry name" value="sigma70-ECF"/>
    <property type="match status" value="1"/>
</dbReference>
<dbReference type="AlphaFoldDB" id="A0A248TP82"/>
<accession>A0A248TP82</accession>
<dbReference type="InterPro" id="IPR013324">
    <property type="entry name" value="RNA_pol_sigma_r3/r4-like"/>
</dbReference>
<dbReference type="InterPro" id="IPR013325">
    <property type="entry name" value="RNA_pol_sigma_r2"/>
</dbReference>
<dbReference type="GO" id="GO:0006352">
    <property type="term" value="P:DNA-templated transcription initiation"/>
    <property type="evidence" value="ECO:0007669"/>
    <property type="project" value="InterPro"/>
</dbReference>
<dbReference type="InterPro" id="IPR007627">
    <property type="entry name" value="RNA_pol_sigma70_r2"/>
</dbReference>
<organism evidence="2 3">
    <name type="scientific">Cytobacillus kochii</name>
    <dbReference type="NCBI Taxonomy" id="859143"/>
    <lineage>
        <taxon>Bacteria</taxon>
        <taxon>Bacillati</taxon>
        <taxon>Bacillota</taxon>
        <taxon>Bacilli</taxon>
        <taxon>Bacillales</taxon>
        <taxon>Bacillaceae</taxon>
        <taxon>Cytobacillus</taxon>
    </lineage>
</organism>
<dbReference type="Gene3D" id="1.10.1740.10">
    <property type="match status" value="1"/>
</dbReference>
<proteinExistence type="predicted"/>
<dbReference type="SUPFAM" id="SSF88946">
    <property type="entry name" value="Sigma2 domain of RNA polymerase sigma factors"/>
    <property type="match status" value="1"/>
</dbReference>
<dbReference type="OrthoDB" id="9783788at2"/>
<dbReference type="GO" id="GO:0003700">
    <property type="term" value="F:DNA-binding transcription factor activity"/>
    <property type="evidence" value="ECO:0007669"/>
    <property type="project" value="InterPro"/>
</dbReference>
<dbReference type="Gene3D" id="1.10.10.10">
    <property type="entry name" value="Winged helix-like DNA-binding domain superfamily/Winged helix DNA-binding domain"/>
    <property type="match status" value="1"/>
</dbReference>
<feature type="domain" description="RNA polymerase sigma-70 region 2" evidence="1">
    <location>
        <begin position="2"/>
        <end position="59"/>
    </location>
</feature>
<protein>
    <recommendedName>
        <fullName evidence="1">RNA polymerase sigma-70 region 2 domain-containing protein</fullName>
    </recommendedName>
</protein>
<dbReference type="KEGG" id="bko:CKF48_13350"/>
<sequence>MIYKIMRSLGIYREKEEYYQVGVIALWEAWERYDEGLGKPFISYAYACVRGKLLNELKRSINYAERWVVTEEEFWLLVAGDETNDDSSVEFEFLRVCRGCLTEKQFKWVWYTLMYDHSIREIAIKEGVSISAVKQWREGARRSLRKKMGREGTRH</sequence>
<evidence type="ECO:0000313" key="2">
    <source>
        <dbReference type="EMBL" id="ASV70034.1"/>
    </source>
</evidence>
<evidence type="ECO:0000313" key="3">
    <source>
        <dbReference type="Proteomes" id="UP000215137"/>
    </source>
</evidence>
<keyword evidence="3" id="KW-1185">Reference proteome</keyword>
<name>A0A248TP82_9BACI</name>
<dbReference type="Proteomes" id="UP000215137">
    <property type="component" value="Chromosome"/>
</dbReference>